<dbReference type="GO" id="GO:0005829">
    <property type="term" value="C:cytosol"/>
    <property type="evidence" value="ECO:0007669"/>
    <property type="project" value="TreeGrafter"/>
</dbReference>
<feature type="compositionally biased region" description="Low complexity" evidence="4">
    <location>
        <begin position="272"/>
        <end position="284"/>
    </location>
</feature>
<keyword evidence="7" id="KW-1185">Reference proteome</keyword>
<dbReference type="AlphaFoldDB" id="A0A7J5B208"/>
<protein>
    <recommendedName>
        <fullName evidence="5">Rhodanese domain-containing protein</fullName>
    </recommendedName>
</protein>
<dbReference type="InterPro" id="IPR036873">
    <property type="entry name" value="Rhodanese-like_dom_sf"/>
</dbReference>
<feature type="region of interest" description="Disordered" evidence="4">
    <location>
        <begin position="255"/>
        <end position="315"/>
    </location>
</feature>
<sequence length="423" mass="43660">MRLAPLVDPSPELGGDELARTARQRRLPELGEIGQRRLAASRIAVLGAGGLGAPALQYLAAAGVGTIGIIDADAVEPSNLHRQVIHGIGDVGARKTASAARSLRELSPDVTVIEHDERLDESNAARILGGYDLVLDGADNFATRYAVADACDHLGLPLVWGSVLRFDAQLSVFWSSPPAPADGVTLRDVFPEPPPAGTVPSCAEAGVLGALCGIVGSMMAVEAIKLVTGIGEALLGRLVVIEALTMRVSEVPLRAASPAPGPSPAPVPAPSPAVAATDVTAPATSNSASTHTAPSGPVHPGAPLDFDPSRDARGPFIDVREPDEYAIDAIPGAHSLPLSELIHLEQEPAALTARLRHLRADDAPEPTSPLNLYCVSATRARRAALLLAPHGYEVRVVQPSALRLLRAPAGLPDADAAQAGTLA</sequence>
<accession>A0A7J5B208</accession>
<dbReference type="OrthoDB" id="9804286at2"/>
<evidence type="ECO:0000313" key="7">
    <source>
        <dbReference type="Proteomes" id="UP000490386"/>
    </source>
</evidence>
<dbReference type="SMART" id="SM00450">
    <property type="entry name" value="RHOD"/>
    <property type="match status" value="1"/>
</dbReference>
<dbReference type="GO" id="GO:0005524">
    <property type="term" value="F:ATP binding"/>
    <property type="evidence" value="ECO:0007669"/>
    <property type="project" value="UniProtKB-KW"/>
</dbReference>
<dbReference type="Proteomes" id="UP000490386">
    <property type="component" value="Unassembled WGS sequence"/>
</dbReference>
<evidence type="ECO:0000256" key="1">
    <source>
        <dbReference type="ARBA" id="ARBA00022679"/>
    </source>
</evidence>
<evidence type="ECO:0000313" key="6">
    <source>
        <dbReference type="EMBL" id="KAB1638056.1"/>
    </source>
</evidence>
<evidence type="ECO:0000256" key="3">
    <source>
        <dbReference type="ARBA" id="ARBA00022840"/>
    </source>
</evidence>
<feature type="compositionally biased region" description="Pro residues" evidence="4">
    <location>
        <begin position="259"/>
        <end position="271"/>
    </location>
</feature>
<dbReference type="RefSeq" id="WP_151423159.1">
    <property type="nucleotide sequence ID" value="NZ_WBJX01000002.1"/>
</dbReference>
<reference evidence="6 7" key="1">
    <citation type="submission" date="2019-09" db="EMBL/GenBank/DDBJ databases">
        <title>Phylogeny of genus Pseudoclavibacter and closely related genus.</title>
        <authorList>
            <person name="Li Y."/>
        </authorList>
    </citation>
    <scope>NUCLEOTIDE SEQUENCE [LARGE SCALE GENOMIC DNA]</scope>
    <source>
        <strain evidence="6 7">THG-MD12</strain>
    </source>
</reference>
<dbReference type="SUPFAM" id="SSF69572">
    <property type="entry name" value="Activating enzymes of the ubiquitin-like proteins"/>
    <property type="match status" value="1"/>
</dbReference>
<feature type="domain" description="Rhodanese" evidence="5">
    <location>
        <begin position="310"/>
        <end position="397"/>
    </location>
</feature>
<dbReference type="InterPro" id="IPR035985">
    <property type="entry name" value="Ubiquitin-activating_enz"/>
</dbReference>
<evidence type="ECO:0000259" key="5">
    <source>
        <dbReference type="PROSITE" id="PS50206"/>
    </source>
</evidence>
<proteinExistence type="predicted"/>
<dbReference type="Pfam" id="PF00899">
    <property type="entry name" value="ThiF"/>
    <property type="match status" value="1"/>
</dbReference>
<dbReference type="GO" id="GO:0016779">
    <property type="term" value="F:nucleotidyltransferase activity"/>
    <property type="evidence" value="ECO:0007669"/>
    <property type="project" value="TreeGrafter"/>
</dbReference>
<dbReference type="CDD" id="cd00757">
    <property type="entry name" value="ThiF_MoeB_HesA_family"/>
    <property type="match status" value="1"/>
</dbReference>
<dbReference type="Pfam" id="PF00581">
    <property type="entry name" value="Rhodanese"/>
    <property type="match status" value="1"/>
</dbReference>
<gene>
    <name evidence="6" type="ORF">F8O03_06460</name>
</gene>
<name>A0A7J5B208_9MICO</name>
<dbReference type="InterPro" id="IPR000594">
    <property type="entry name" value="ThiF_NAD_FAD-bd"/>
</dbReference>
<dbReference type="CDD" id="cd00158">
    <property type="entry name" value="RHOD"/>
    <property type="match status" value="1"/>
</dbReference>
<dbReference type="Gene3D" id="3.40.250.10">
    <property type="entry name" value="Rhodanese-like domain"/>
    <property type="match status" value="1"/>
</dbReference>
<dbReference type="InterPro" id="IPR001763">
    <property type="entry name" value="Rhodanese-like_dom"/>
</dbReference>
<dbReference type="FunFam" id="3.40.50.720:FF:000033">
    <property type="entry name" value="Adenylyltransferase and sulfurtransferase MOCS3"/>
    <property type="match status" value="1"/>
</dbReference>
<keyword evidence="1" id="KW-0808">Transferase</keyword>
<dbReference type="GO" id="GO:0008146">
    <property type="term" value="F:sulfotransferase activity"/>
    <property type="evidence" value="ECO:0007669"/>
    <property type="project" value="TreeGrafter"/>
</dbReference>
<dbReference type="GO" id="GO:0004792">
    <property type="term" value="F:thiosulfate-cyanide sulfurtransferase activity"/>
    <property type="evidence" value="ECO:0007669"/>
    <property type="project" value="TreeGrafter"/>
</dbReference>
<dbReference type="InterPro" id="IPR045886">
    <property type="entry name" value="ThiF/MoeB/HesA"/>
</dbReference>
<dbReference type="PANTHER" id="PTHR10953:SF102">
    <property type="entry name" value="ADENYLYLTRANSFERASE AND SULFURTRANSFERASE MOCS3"/>
    <property type="match status" value="1"/>
</dbReference>
<organism evidence="6 7">
    <name type="scientific">Pseudoclavibacter terrae</name>
    <dbReference type="NCBI Taxonomy" id="1530195"/>
    <lineage>
        <taxon>Bacteria</taxon>
        <taxon>Bacillati</taxon>
        <taxon>Actinomycetota</taxon>
        <taxon>Actinomycetes</taxon>
        <taxon>Micrococcales</taxon>
        <taxon>Microbacteriaceae</taxon>
        <taxon>Pseudoclavibacter</taxon>
    </lineage>
</organism>
<dbReference type="SUPFAM" id="SSF52821">
    <property type="entry name" value="Rhodanese/Cell cycle control phosphatase"/>
    <property type="match status" value="1"/>
</dbReference>
<evidence type="ECO:0000256" key="2">
    <source>
        <dbReference type="ARBA" id="ARBA00022741"/>
    </source>
</evidence>
<keyword evidence="2" id="KW-0547">Nucleotide-binding</keyword>
<dbReference type="GO" id="GO:0008641">
    <property type="term" value="F:ubiquitin-like modifier activating enzyme activity"/>
    <property type="evidence" value="ECO:0007669"/>
    <property type="project" value="InterPro"/>
</dbReference>
<dbReference type="PANTHER" id="PTHR10953">
    <property type="entry name" value="UBIQUITIN-ACTIVATING ENZYME E1"/>
    <property type="match status" value="1"/>
</dbReference>
<dbReference type="Gene3D" id="3.40.50.720">
    <property type="entry name" value="NAD(P)-binding Rossmann-like Domain"/>
    <property type="match status" value="1"/>
</dbReference>
<evidence type="ECO:0000256" key="4">
    <source>
        <dbReference type="SAM" id="MobiDB-lite"/>
    </source>
</evidence>
<dbReference type="PROSITE" id="PS50206">
    <property type="entry name" value="RHODANESE_3"/>
    <property type="match status" value="1"/>
</dbReference>
<dbReference type="EMBL" id="WBJX01000002">
    <property type="protein sequence ID" value="KAB1638056.1"/>
    <property type="molecule type" value="Genomic_DNA"/>
</dbReference>
<keyword evidence="3" id="KW-0067">ATP-binding</keyword>
<comment type="caution">
    <text evidence="6">The sequence shown here is derived from an EMBL/GenBank/DDBJ whole genome shotgun (WGS) entry which is preliminary data.</text>
</comment>